<comment type="caution">
    <text evidence="1">The sequence shown here is derived from an EMBL/GenBank/DDBJ whole genome shotgun (WGS) entry which is preliminary data.</text>
</comment>
<evidence type="ECO:0000313" key="1">
    <source>
        <dbReference type="EMBL" id="KAJ7524109.1"/>
    </source>
</evidence>
<accession>A0ACC2B433</accession>
<evidence type="ECO:0000313" key="2">
    <source>
        <dbReference type="Proteomes" id="UP001162992"/>
    </source>
</evidence>
<organism evidence="1 2">
    <name type="scientific">Diphasiastrum complanatum</name>
    <name type="common">Issler's clubmoss</name>
    <name type="synonym">Lycopodium complanatum</name>
    <dbReference type="NCBI Taxonomy" id="34168"/>
    <lineage>
        <taxon>Eukaryota</taxon>
        <taxon>Viridiplantae</taxon>
        <taxon>Streptophyta</taxon>
        <taxon>Embryophyta</taxon>
        <taxon>Tracheophyta</taxon>
        <taxon>Lycopodiopsida</taxon>
        <taxon>Lycopodiales</taxon>
        <taxon>Lycopodiaceae</taxon>
        <taxon>Lycopodioideae</taxon>
        <taxon>Diphasiastrum</taxon>
    </lineage>
</organism>
<dbReference type="Proteomes" id="UP001162992">
    <property type="component" value="Chromosome 18"/>
</dbReference>
<reference evidence="2" key="1">
    <citation type="journal article" date="2024" name="Proc. Natl. Acad. Sci. U.S.A.">
        <title>Extraordinary preservation of gene collinearity over three hundred million years revealed in homosporous lycophytes.</title>
        <authorList>
            <person name="Li C."/>
            <person name="Wickell D."/>
            <person name="Kuo L.Y."/>
            <person name="Chen X."/>
            <person name="Nie B."/>
            <person name="Liao X."/>
            <person name="Peng D."/>
            <person name="Ji J."/>
            <person name="Jenkins J."/>
            <person name="Williams M."/>
            <person name="Shu S."/>
            <person name="Plott C."/>
            <person name="Barry K."/>
            <person name="Rajasekar S."/>
            <person name="Grimwood J."/>
            <person name="Han X."/>
            <person name="Sun S."/>
            <person name="Hou Z."/>
            <person name="He W."/>
            <person name="Dai G."/>
            <person name="Sun C."/>
            <person name="Schmutz J."/>
            <person name="Leebens-Mack J.H."/>
            <person name="Li F.W."/>
            <person name="Wang L."/>
        </authorList>
    </citation>
    <scope>NUCLEOTIDE SEQUENCE [LARGE SCALE GENOMIC DNA]</scope>
    <source>
        <strain evidence="2">cv. PW_Plant_1</strain>
    </source>
</reference>
<sequence>MYRQAAAMAAASSSSNALVCGHCCVCPTNNASSSSKPSLSSARLQRSGGGFVLTLPPLNPGRVVLKGHVTCMGLKVVDSYDSSFELQPECDQILRRLLSSQVFCKQVSEQPGVDSGSCFEFTGELFQPVPWSITTKHGMPQEFEKYLEDKENYVIINVPPNFMFKAKIFKPSRLCAVYRKAIVPTSAGV</sequence>
<keyword evidence="2" id="KW-1185">Reference proteome</keyword>
<protein>
    <submittedName>
        <fullName evidence="1">Uncharacterized protein</fullName>
    </submittedName>
</protein>
<proteinExistence type="predicted"/>
<gene>
    <name evidence="1" type="ORF">O6H91_18G078100</name>
</gene>
<dbReference type="EMBL" id="CM055109">
    <property type="protein sequence ID" value="KAJ7524109.1"/>
    <property type="molecule type" value="Genomic_DNA"/>
</dbReference>
<name>A0ACC2B433_DIPCM</name>